<comment type="caution">
    <text evidence="6">The sequence shown here is derived from an EMBL/GenBank/DDBJ whole genome shotgun (WGS) entry which is preliminary data.</text>
</comment>
<feature type="region of interest" description="Disordered" evidence="4">
    <location>
        <begin position="33"/>
        <end position="59"/>
    </location>
</feature>
<dbReference type="InterPro" id="IPR050168">
    <property type="entry name" value="AAA_ATPase_domain"/>
</dbReference>
<dbReference type="SMART" id="SM00382">
    <property type="entry name" value="AAA"/>
    <property type="match status" value="2"/>
</dbReference>
<dbReference type="FunFam" id="3.40.50.300:FF:000018">
    <property type="entry name" value="Cell division control 48"/>
    <property type="match status" value="1"/>
</dbReference>
<dbReference type="FunFam" id="3.40.50.300:FF:000061">
    <property type="entry name" value="ATPase family, AAA domain-containing 2"/>
    <property type="match status" value="1"/>
</dbReference>
<dbReference type="OrthoDB" id="513202at2759"/>
<dbReference type="InterPro" id="IPR003960">
    <property type="entry name" value="ATPase_AAA_CS"/>
</dbReference>
<evidence type="ECO:0000256" key="1">
    <source>
        <dbReference type="ARBA" id="ARBA00022737"/>
    </source>
</evidence>
<evidence type="ECO:0000256" key="2">
    <source>
        <dbReference type="ARBA" id="ARBA00022741"/>
    </source>
</evidence>
<evidence type="ECO:0000313" key="7">
    <source>
        <dbReference type="Proteomes" id="UP000239649"/>
    </source>
</evidence>
<dbReference type="STRING" id="554055.A0A2P6VF51"/>
<sequence length="740" mass="75664">MAEVLRCESWWAQSSWFAGGGVAAAAAPAAQLAPGADQQPASSQAEEADTLAQQQQAGAASAPAASAAVSAAPTAAALAKRQRLQVSALTGDASDAGFAAVGGLESQKAALVEAVAYPLAHPRLFAHLGVPGARGVLLHGPPGSGKTHLARALAAEARLPIVVVLGGECVGENGERNLRRAFNAAKSQAPCILLLDELDALAPSRTASHSEHERQATARLLAAIDELRHSRARVGLVGTTNRRAAVDGALRRAGRLDTEVALGALNQQERLGVLRCCTQRMPLTPGVDLPGLAARLRGFVAADVAGVACEAGLRCASQAVHAAEDEGRLHEVEAPEWLAGLRVTPQHFEAAAEALGPSVLRGLAPDIPATSFDDIGGLEEAKTTLRDLVDLPLSHGPLLQAYGLPPPRGALLYGPPGCGKTLLAKAAASCCGANFLSVRGPELLQKWLGESEAAVRSVFEVARQAAPCLLFFDEIDSIALRRSGGAGGGAGEGAAARVLNQLLVEMDGLTDRGGVFVLAATNRPEALDPALLRPGRLDHLVRVPLPDQPARLAVLRASLRRCPLAADVDLPALAGQPSEGMSGADLAEVCRRAGMAAIRELVAAERAWAAAAAAADAGAASGSAGAAAGPPEAAPLQQRHLEAALGGVRRSVSAEESQRHARIEQQLTQGSLSAQAAAPGGQRAAAATAALQQAVRTAVSGSVERRMAALQQRVKQLEEFACAAGLQLPPPAAALPTAQA</sequence>
<evidence type="ECO:0000256" key="3">
    <source>
        <dbReference type="ARBA" id="ARBA00022840"/>
    </source>
</evidence>
<dbReference type="Proteomes" id="UP000239649">
    <property type="component" value="Unassembled WGS sequence"/>
</dbReference>
<dbReference type="GO" id="GO:0051301">
    <property type="term" value="P:cell division"/>
    <property type="evidence" value="ECO:0007669"/>
    <property type="project" value="UniProtKB-KW"/>
</dbReference>
<dbReference type="GO" id="GO:0005524">
    <property type="term" value="F:ATP binding"/>
    <property type="evidence" value="ECO:0007669"/>
    <property type="project" value="UniProtKB-KW"/>
</dbReference>
<name>A0A2P6VF51_9CHLO</name>
<dbReference type="InterPro" id="IPR041569">
    <property type="entry name" value="AAA_lid_3"/>
</dbReference>
<dbReference type="PROSITE" id="PS00674">
    <property type="entry name" value="AAA"/>
    <property type="match status" value="2"/>
</dbReference>
<dbReference type="Pfam" id="PF00004">
    <property type="entry name" value="AAA"/>
    <property type="match status" value="2"/>
</dbReference>
<reference evidence="6 7" key="1">
    <citation type="journal article" date="2018" name="Plant J.">
        <title>Genome sequences of Chlorella sorokiniana UTEX 1602 and Micractinium conductrix SAG 241.80: implications to maltose excretion by a green alga.</title>
        <authorList>
            <person name="Arriola M.B."/>
            <person name="Velmurugan N."/>
            <person name="Zhang Y."/>
            <person name="Plunkett M.H."/>
            <person name="Hondzo H."/>
            <person name="Barney B.M."/>
        </authorList>
    </citation>
    <scope>NUCLEOTIDE SEQUENCE [LARGE SCALE GENOMIC DNA]</scope>
    <source>
        <strain evidence="6 7">SAG 241.80</strain>
    </source>
</reference>
<dbReference type="AlphaFoldDB" id="A0A2P6VF51"/>
<keyword evidence="7" id="KW-1185">Reference proteome</keyword>
<dbReference type="InterPro" id="IPR003959">
    <property type="entry name" value="ATPase_AAA_core"/>
</dbReference>
<dbReference type="PANTHER" id="PTHR23077:SF171">
    <property type="entry name" value="NUCLEAR VALOSIN-CONTAINING PROTEIN-LIKE"/>
    <property type="match status" value="1"/>
</dbReference>
<organism evidence="6 7">
    <name type="scientific">Micractinium conductrix</name>
    <dbReference type="NCBI Taxonomy" id="554055"/>
    <lineage>
        <taxon>Eukaryota</taxon>
        <taxon>Viridiplantae</taxon>
        <taxon>Chlorophyta</taxon>
        <taxon>core chlorophytes</taxon>
        <taxon>Trebouxiophyceae</taxon>
        <taxon>Chlorellales</taxon>
        <taxon>Chlorellaceae</taxon>
        <taxon>Chlorella clade</taxon>
        <taxon>Micractinium</taxon>
    </lineage>
</organism>
<dbReference type="Gene3D" id="1.10.8.60">
    <property type="match status" value="2"/>
</dbReference>
<proteinExistence type="predicted"/>
<keyword evidence="2" id="KW-0547">Nucleotide-binding</keyword>
<keyword evidence="3" id="KW-0067">ATP-binding</keyword>
<dbReference type="InterPro" id="IPR003593">
    <property type="entry name" value="AAA+_ATPase"/>
</dbReference>
<feature type="compositionally biased region" description="Low complexity" evidence="4">
    <location>
        <begin position="50"/>
        <end position="59"/>
    </location>
</feature>
<feature type="domain" description="AAA+ ATPase" evidence="5">
    <location>
        <begin position="406"/>
        <end position="547"/>
    </location>
</feature>
<protein>
    <submittedName>
        <fullName evidence="6">Cell division cycle 48-like protein</fullName>
    </submittedName>
</protein>
<accession>A0A2P6VF51</accession>
<evidence type="ECO:0000256" key="4">
    <source>
        <dbReference type="SAM" id="MobiDB-lite"/>
    </source>
</evidence>
<dbReference type="PANTHER" id="PTHR23077">
    <property type="entry name" value="AAA-FAMILY ATPASE"/>
    <property type="match status" value="1"/>
</dbReference>
<keyword evidence="1" id="KW-0677">Repeat</keyword>
<evidence type="ECO:0000313" key="6">
    <source>
        <dbReference type="EMBL" id="PSC72708.1"/>
    </source>
</evidence>
<dbReference type="Pfam" id="PF17862">
    <property type="entry name" value="AAA_lid_3"/>
    <property type="match status" value="1"/>
</dbReference>
<dbReference type="SUPFAM" id="SSF52540">
    <property type="entry name" value="P-loop containing nucleoside triphosphate hydrolases"/>
    <property type="match status" value="2"/>
</dbReference>
<dbReference type="GO" id="GO:0016887">
    <property type="term" value="F:ATP hydrolysis activity"/>
    <property type="evidence" value="ECO:0007669"/>
    <property type="project" value="InterPro"/>
</dbReference>
<dbReference type="EMBL" id="LHPF02000009">
    <property type="protein sequence ID" value="PSC72708.1"/>
    <property type="molecule type" value="Genomic_DNA"/>
</dbReference>
<dbReference type="InterPro" id="IPR027417">
    <property type="entry name" value="P-loop_NTPase"/>
</dbReference>
<gene>
    <name evidence="6" type="ORF">C2E20_4028</name>
</gene>
<evidence type="ECO:0000259" key="5">
    <source>
        <dbReference type="SMART" id="SM00382"/>
    </source>
</evidence>
<feature type="domain" description="AAA+ ATPase" evidence="5">
    <location>
        <begin position="132"/>
        <end position="266"/>
    </location>
</feature>
<dbReference type="Gene3D" id="3.40.50.300">
    <property type="entry name" value="P-loop containing nucleotide triphosphate hydrolases"/>
    <property type="match status" value="2"/>
</dbReference>